<proteinExistence type="predicted"/>
<evidence type="ECO:0000256" key="1">
    <source>
        <dbReference type="SAM" id="SignalP"/>
    </source>
</evidence>
<organism evidence="4 5">
    <name type="scientific">Compostibacter hankyongensis</name>
    <dbReference type="NCBI Taxonomy" id="1007089"/>
    <lineage>
        <taxon>Bacteria</taxon>
        <taxon>Pseudomonadati</taxon>
        <taxon>Bacteroidota</taxon>
        <taxon>Chitinophagia</taxon>
        <taxon>Chitinophagales</taxon>
        <taxon>Chitinophagaceae</taxon>
        <taxon>Compostibacter</taxon>
    </lineage>
</organism>
<accession>A0ABP8FRP9</accession>
<name>A0ABP8FRP9_9BACT</name>
<gene>
    <name evidence="3" type="ORF">GCM10023143_17560</name>
    <name evidence="4" type="ORF">GCM10023143_17610</name>
</gene>
<sequence length="247" mass="28263">MRWALILILLFSWSAGGPSYAYDASGLAMRDKDTPIYYPVRYLEKTDIRIDGTADEPGWGKCVVIRPLHATWENDKGDNTSFRACFSRDYFYFSFKVEDTTPVVAKYTDENSVAAGDRVELFFSADANMHDYYCMEISPEARVLDYQASYYRIFDSDWNMPGADIRSQRHENGYSIEGRLPLRFFKRLARSASIKGRSIRAGIFRADKKGGGTDTGFTWFTWKTPQVDTPDFHIPSALGVFQFGEDQ</sequence>
<comment type="caution">
    <text evidence="4">The sequence shown here is derived from an EMBL/GenBank/DDBJ whole genome shotgun (WGS) entry which is preliminary data.</text>
</comment>
<dbReference type="Pfam" id="PF06452">
    <property type="entry name" value="CBM9_1"/>
    <property type="match status" value="1"/>
</dbReference>
<dbReference type="EMBL" id="BAABFN010000002">
    <property type="protein sequence ID" value="GAA4309523.1"/>
    <property type="molecule type" value="Genomic_DNA"/>
</dbReference>
<reference evidence="4" key="3">
    <citation type="submission" date="2023-12" db="EMBL/GenBank/DDBJ databases">
        <authorList>
            <person name="Sun Q."/>
            <person name="Inoue M."/>
        </authorList>
    </citation>
    <scope>NUCLEOTIDE SEQUENCE</scope>
    <source>
        <strain evidence="4">JCM 17664</strain>
    </source>
</reference>
<reference evidence="5" key="2">
    <citation type="journal article" date="2019" name="Int. J. Syst. Evol. Microbiol.">
        <title>The Global Catalogue of Microorganisms (GCM) 10K type strain sequencing project: providing services to taxonomists for standard genome sequencing and annotation.</title>
        <authorList>
            <consortium name="The Broad Institute Genomics Platform"/>
            <consortium name="The Broad Institute Genome Sequencing Center for Infectious Disease"/>
            <person name="Wu L."/>
            <person name="Ma J."/>
        </authorList>
    </citation>
    <scope>NUCLEOTIDE SEQUENCE [LARGE SCALE GENOMIC DNA]</scope>
    <source>
        <strain evidence="5">JCM 17664</strain>
    </source>
</reference>
<evidence type="ECO:0000313" key="4">
    <source>
        <dbReference type="EMBL" id="GAA4309584.1"/>
    </source>
</evidence>
<reference evidence="4" key="1">
    <citation type="journal article" date="2014" name="Int. J. Syst. Evol. Microbiol.">
        <title>Complete genome of a new Firmicutes species belonging to the dominant human colonic microbiota ('Ruminococcus bicirculans') reveals two chromosomes and a selective capacity to utilize plant glucans.</title>
        <authorList>
            <consortium name="NISC Comparative Sequencing Program"/>
            <person name="Wegmann U."/>
            <person name="Louis P."/>
            <person name="Goesmann A."/>
            <person name="Henrissat B."/>
            <person name="Duncan S.H."/>
            <person name="Flint H.J."/>
        </authorList>
    </citation>
    <scope>NUCLEOTIDE SEQUENCE</scope>
    <source>
        <strain evidence="4">JCM 17664</strain>
    </source>
</reference>
<feature type="chain" id="PRO_5045029826" description="Carbohydrate-binding domain-containing protein" evidence="1">
    <location>
        <begin position="22"/>
        <end position="247"/>
    </location>
</feature>
<keyword evidence="1" id="KW-0732">Signal</keyword>
<dbReference type="InterPro" id="IPR010502">
    <property type="entry name" value="Carb-bd_dom_fam9"/>
</dbReference>
<keyword evidence="5" id="KW-1185">Reference proteome</keyword>
<dbReference type="Gene3D" id="2.60.40.1190">
    <property type="match status" value="1"/>
</dbReference>
<dbReference type="EMBL" id="BAABFN010000003">
    <property type="protein sequence ID" value="GAA4309584.1"/>
    <property type="molecule type" value="Genomic_DNA"/>
</dbReference>
<feature type="domain" description="Carbohydrate-binding" evidence="2">
    <location>
        <begin position="50"/>
        <end position="239"/>
    </location>
</feature>
<dbReference type="CDD" id="cd09620">
    <property type="entry name" value="CBM9_like_3"/>
    <property type="match status" value="1"/>
</dbReference>
<dbReference type="Proteomes" id="UP001501207">
    <property type="component" value="Unassembled WGS sequence"/>
</dbReference>
<dbReference type="RefSeq" id="WP_344978360.1">
    <property type="nucleotide sequence ID" value="NZ_BAABFN010000002.1"/>
</dbReference>
<feature type="signal peptide" evidence="1">
    <location>
        <begin position="1"/>
        <end position="21"/>
    </location>
</feature>
<dbReference type="SUPFAM" id="SSF49344">
    <property type="entry name" value="CBD9-like"/>
    <property type="match status" value="1"/>
</dbReference>
<evidence type="ECO:0000313" key="3">
    <source>
        <dbReference type="EMBL" id="GAA4309523.1"/>
    </source>
</evidence>
<evidence type="ECO:0000313" key="5">
    <source>
        <dbReference type="Proteomes" id="UP001501207"/>
    </source>
</evidence>
<protein>
    <recommendedName>
        <fullName evidence="2">Carbohydrate-binding domain-containing protein</fullName>
    </recommendedName>
</protein>
<evidence type="ECO:0000259" key="2">
    <source>
        <dbReference type="Pfam" id="PF06452"/>
    </source>
</evidence>